<evidence type="ECO:0000313" key="2">
    <source>
        <dbReference type="EMBL" id="GGK90641.1"/>
    </source>
</evidence>
<feature type="compositionally biased region" description="Basic and acidic residues" evidence="1">
    <location>
        <begin position="62"/>
        <end position="80"/>
    </location>
</feature>
<proteinExistence type="predicted"/>
<gene>
    <name evidence="2" type="ORF">GCM10011588_01120</name>
</gene>
<feature type="compositionally biased region" description="Basic and acidic residues" evidence="1">
    <location>
        <begin position="8"/>
        <end position="30"/>
    </location>
</feature>
<keyword evidence="3" id="KW-1185">Reference proteome</keyword>
<reference evidence="2" key="2">
    <citation type="submission" date="2020-09" db="EMBL/GenBank/DDBJ databases">
        <authorList>
            <person name="Sun Q."/>
            <person name="Zhou Y."/>
        </authorList>
    </citation>
    <scope>NUCLEOTIDE SEQUENCE</scope>
    <source>
        <strain evidence="2">CGMCC 4.3508</strain>
    </source>
</reference>
<comment type="caution">
    <text evidence="2">The sequence shown here is derived from an EMBL/GenBank/DDBJ whole genome shotgun (WGS) entry which is preliminary data.</text>
</comment>
<dbReference type="Proteomes" id="UP000638263">
    <property type="component" value="Unassembled WGS sequence"/>
</dbReference>
<accession>A0A917R4R9</accession>
<sequence length="80" mass="8730">MVGPTPVPERRRATTERPAPETPETTDHHKAAIPTLIKAHARMHLSSTPDGQHPWAGPAPVLERRSEGAQRLSEGVKNRG</sequence>
<dbReference type="AlphaFoldDB" id="A0A917R4R9"/>
<reference evidence="2" key="1">
    <citation type="journal article" date="2014" name="Int. J. Syst. Evol. Microbiol.">
        <title>Complete genome sequence of Corynebacterium casei LMG S-19264T (=DSM 44701T), isolated from a smear-ripened cheese.</title>
        <authorList>
            <consortium name="US DOE Joint Genome Institute (JGI-PGF)"/>
            <person name="Walter F."/>
            <person name="Albersmeier A."/>
            <person name="Kalinowski J."/>
            <person name="Ruckert C."/>
        </authorList>
    </citation>
    <scope>NUCLEOTIDE SEQUENCE</scope>
    <source>
        <strain evidence="2">CGMCC 4.3508</strain>
    </source>
</reference>
<evidence type="ECO:0000256" key="1">
    <source>
        <dbReference type="SAM" id="MobiDB-lite"/>
    </source>
</evidence>
<protein>
    <submittedName>
        <fullName evidence="2">Uncharacterized protein</fullName>
    </submittedName>
</protein>
<feature type="region of interest" description="Disordered" evidence="1">
    <location>
        <begin position="1"/>
        <end position="30"/>
    </location>
</feature>
<dbReference type="EMBL" id="BMMH01000001">
    <property type="protein sequence ID" value="GGK90641.1"/>
    <property type="molecule type" value="Genomic_DNA"/>
</dbReference>
<evidence type="ECO:0000313" key="3">
    <source>
        <dbReference type="Proteomes" id="UP000638263"/>
    </source>
</evidence>
<feature type="region of interest" description="Disordered" evidence="1">
    <location>
        <begin position="45"/>
        <end position="80"/>
    </location>
</feature>
<name>A0A917R4R9_9NOCA</name>
<organism evidence="2 3">
    <name type="scientific">Nocardia jinanensis</name>
    <dbReference type="NCBI Taxonomy" id="382504"/>
    <lineage>
        <taxon>Bacteria</taxon>
        <taxon>Bacillati</taxon>
        <taxon>Actinomycetota</taxon>
        <taxon>Actinomycetes</taxon>
        <taxon>Mycobacteriales</taxon>
        <taxon>Nocardiaceae</taxon>
        <taxon>Nocardia</taxon>
    </lineage>
</organism>